<dbReference type="AlphaFoldDB" id="A0A699HS53"/>
<proteinExistence type="predicted"/>
<protein>
    <submittedName>
        <fullName evidence="1">Uncharacterized protein</fullName>
    </submittedName>
</protein>
<comment type="caution">
    <text evidence="1">The sequence shown here is derived from an EMBL/GenBank/DDBJ whole genome shotgun (WGS) entry which is preliminary data.</text>
</comment>
<dbReference type="EMBL" id="BKCJ010205354">
    <property type="protein sequence ID" value="GEY74218.1"/>
    <property type="molecule type" value="Genomic_DNA"/>
</dbReference>
<name>A0A699HS53_TANCI</name>
<reference evidence="1" key="1">
    <citation type="journal article" date="2019" name="Sci. Rep.">
        <title>Draft genome of Tanacetum cinerariifolium, the natural source of mosquito coil.</title>
        <authorList>
            <person name="Yamashiro T."/>
            <person name="Shiraishi A."/>
            <person name="Satake H."/>
            <person name="Nakayama K."/>
        </authorList>
    </citation>
    <scope>NUCLEOTIDE SEQUENCE</scope>
</reference>
<accession>A0A699HS53</accession>
<gene>
    <name evidence="1" type="ORF">Tci_446192</name>
</gene>
<evidence type="ECO:0000313" key="1">
    <source>
        <dbReference type="EMBL" id="GEY74218.1"/>
    </source>
</evidence>
<organism evidence="1">
    <name type="scientific">Tanacetum cinerariifolium</name>
    <name type="common">Dalmatian daisy</name>
    <name type="synonym">Chrysanthemum cinerariifolium</name>
    <dbReference type="NCBI Taxonomy" id="118510"/>
    <lineage>
        <taxon>Eukaryota</taxon>
        <taxon>Viridiplantae</taxon>
        <taxon>Streptophyta</taxon>
        <taxon>Embryophyta</taxon>
        <taxon>Tracheophyta</taxon>
        <taxon>Spermatophyta</taxon>
        <taxon>Magnoliopsida</taxon>
        <taxon>eudicotyledons</taxon>
        <taxon>Gunneridae</taxon>
        <taxon>Pentapetalae</taxon>
        <taxon>asterids</taxon>
        <taxon>campanulids</taxon>
        <taxon>Asterales</taxon>
        <taxon>Asteraceae</taxon>
        <taxon>Asteroideae</taxon>
        <taxon>Anthemideae</taxon>
        <taxon>Anthemidinae</taxon>
        <taxon>Tanacetum</taxon>
    </lineage>
</organism>
<sequence>MFFSTSPQHKPAPGSYKKEEAGAKDLVFGMAILMVMVNDDIKAFTEYSEYLAKSNGSKPVKAKGKGKGLLSKEGVEVVVERACSLMLFDL</sequence>